<keyword evidence="2" id="KW-1185">Reference proteome</keyword>
<dbReference type="EMBL" id="CP001117">
    <property type="protein sequence ID" value="ACO47933.2"/>
    <property type="molecule type" value="Genomic_DNA"/>
</dbReference>
<name>C1D452_DEIDV</name>
<gene>
    <name evidence="1" type="ordered locus">Deide_3p00250</name>
</gene>
<reference evidence="1 2" key="1">
    <citation type="journal article" date="2009" name="PLoS Genet.">
        <title>Alliance of proteomics and genomics to unravel the specificities of Sahara bacterium Deinococcus deserti.</title>
        <authorList>
            <person name="de Groot A."/>
            <person name="Dulermo R."/>
            <person name="Ortet P."/>
            <person name="Blanchard L."/>
            <person name="Guerin P."/>
            <person name="Fernandez B."/>
            <person name="Vacherie B."/>
            <person name="Dossat C."/>
            <person name="Jolivet E."/>
            <person name="Siguier P."/>
            <person name="Chandler M."/>
            <person name="Barakat M."/>
            <person name="Dedieu A."/>
            <person name="Barbe V."/>
            <person name="Heulin T."/>
            <person name="Sommer S."/>
            <person name="Achouak W."/>
            <person name="Armengaud J."/>
        </authorList>
    </citation>
    <scope>NUCLEOTIDE SEQUENCE [LARGE SCALE GENOMIC DNA]</scope>
    <source>
        <strain evidence="2">DSM 17065 / CIP 109153 / LMG 22923 / VCD115</strain>
        <plasmid evidence="2">pDeide3</plasmid>
    </source>
</reference>
<evidence type="ECO:0000313" key="1">
    <source>
        <dbReference type="EMBL" id="ACO47933.2"/>
    </source>
</evidence>
<dbReference type="RefSeq" id="WP_012694807.1">
    <property type="nucleotide sequence ID" value="NC_012528.1"/>
</dbReference>
<dbReference type="HOGENOM" id="CLU_1683675_0_0_0"/>
<dbReference type="AlphaFoldDB" id="C1D452"/>
<keyword evidence="1" id="KW-0614">Plasmid</keyword>
<organism evidence="1 2">
    <name type="scientific">Deinococcus deserti (strain DSM 17065 / CIP 109153 / LMG 22923 / VCD115)</name>
    <dbReference type="NCBI Taxonomy" id="546414"/>
    <lineage>
        <taxon>Bacteria</taxon>
        <taxon>Thermotogati</taxon>
        <taxon>Deinococcota</taxon>
        <taxon>Deinococci</taxon>
        <taxon>Deinococcales</taxon>
        <taxon>Deinococcaceae</taxon>
        <taxon>Deinococcus</taxon>
    </lineage>
</organism>
<sequence>MNGYEPLEVVKAVKRALWDVSNQRTPITQVDLTLKTLQEQGAGFSLKVPWLSDIEVSAGAKESMTQTINLSLTLPDELLDAASTELQQAVVAMVGTFNAMLDVATDGEHGKPLLFRDGTAAVEFVFDQQGQIKLIFNAGLRANYANTVKVKFGART</sequence>
<evidence type="ECO:0000313" key="2">
    <source>
        <dbReference type="Proteomes" id="UP000002208"/>
    </source>
</evidence>
<accession>C1D452</accession>
<proteinExistence type="predicted"/>
<dbReference type="Proteomes" id="UP000002208">
    <property type="component" value="Plasmid 3"/>
</dbReference>
<geneLocation type="plasmid" evidence="2">
    <name>pDeide3</name>
</geneLocation>
<dbReference type="OrthoDB" id="9856592at2"/>
<protein>
    <submittedName>
        <fullName evidence="1">Uncharacterized protein</fullName>
    </submittedName>
</protein>
<dbReference type="KEGG" id="ddr:Deide_3p00250"/>